<evidence type="ECO:0000256" key="5">
    <source>
        <dbReference type="ARBA" id="ARBA00023014"/>
    </source>
</evidence>
<organism evidence="8 9">
    <name type="scientific">Hyalangium minutum</name>
    <dbReference type="NCBI Taxonomy" id="394096"/>
    <lineage>
        <taxon>Bacteria</taxon>
        <taxon>Pseudomonadati</taxon>
        <taxon>Myxococcota</taxon>
        <taxon>Myxococcia</taxon>
        <taxon>Myxococcales</taxon>
        <taxon>Cystobacterineae</taxon>
        <taxon>Archangiaceae</taxon>
        <taxon>Hyalangium</taxon>
    </lineage>
</organism>
<dbReference type="EMBL" id="JMCB01000012">
    <property type="protein sequence ID" value="KFE65264.1"/>
    <property type="molecule type" value="Genomic_DNA"/>
</dbReference>
<evidence type="ECO:0000313" key="8">
    <source>
        <dbReference type="EMBL" id="KFE65264.1"/>
    </source>
</evidence>
<dbReference type="PATRIC" id="fig|394096.3.peg.5717"/>
<keyword evidence="3" id="KW-0479">Metal-binding</keyword>
<evidence type="ECO:0000259" key="7">
    <source>
        <dbReference type="Pfam" id="PF04055"/>
    </source>
</evidence>
<feature type="domain" description="Radical SAM core" evidence="7">
    <location>
        <begin position="4"/>
        <end position="102"/>
    </location>
</feature>
<dbReference type="Gene3D" id="3.20.20.70">
    <property type="entry name" value="Aldolase class I"/>
    <property type="match status" value="1"/>
</dbReference>
<dbReference type="PANTHER" id="PTHR11228">
    <property type="entry name" value="RADICAL SAM DOMAIN PROTEIN"/>
    <property type="match status" value="1"/>
</dbReference>
<evidence type="ECO:0000256" key="4">
    <source>
        <dbReference type="ARBA" id="ARBA00023004"/>
    </source>
</evidence>
<dbReference type="GO" id="GO:0003824">
    <property type="term" value="F:catalytic activity"/>
    <property type="evidence" value="ECO:0007669"/>
    <property type="project" value="InterPro"/>
</dbReference>
<dbReference type="AlphaFoldDB" id="A0A085WC51"/>
<proteinExistence type="predicted"/>
<evidence type="ECO:0000256" key="1">
    <source>
        <dbReference type="ARBA" id="ARBA00001966"/>
    </source>
</evidence>
<protein>
    <submittedName>
        <fullName evidence="8">Radical SAM domain protein</fullName>
    </submittedName>
</protein>
<keyword evidence="4" id="KW-0408">Iron</keyword>
<dbReference type="Proteomes" id="UP000028725">
    <property type="component" value="Unassembled WGS sequence"/>
</dbReference>
<dbReference type="GO" id="GO:0051536">
    <property type="term" value="F:iron-sulfur cluster binding"/>
    <property type="evidence" value="ECO:0007669"/>
    <property type="project" value="UniProtKB-KW"/>
</dbReference>
<dbReference type="InterPro" id="IPR007197">
    <property type="entry name" value="rSAM"/>
</dbReference>
<dbReference type="InterPro" id="IPR050377">
    <property type="entry name" value="Radical_SAM_PqqE_MftC-like"/>
</dbReference>
<gene>
    <name evidence="8" type="ORF">DB31_1380</name>
</gene>
<dbReference type="InterPro" id="IPR013785">
    <property type="entry name" value="Aldolase_TIM"/>
</dbReference>
<comment type="cofactor">
    <cofactor evidence="1">
        <name>[4Fe-4S] cluster</name>
        <dbReference type="ChEBI" id="CHEBI:49883"/>
    </cofactor>
</comment>
<dbReference type="STRING" id="394096.DB31_1380"/>
<dbReference type="CDD" id="cd01335">
    <property type="entry name" value="Radical_SAM"/>
    <property type="match status" value="1"/>
</dbReference>
<name>A0A085WC51_9BACT</name>
<evidence type="ECO:0000256" key="3">
    <source>
        <dbReference type="ARBA" id="ARBA00022723"/>
    </source>
</evidence>
<dbReference type="SUPFAM" id="SSF102114">
    <property type="entry name" value="Radical SAM enzymes"/>
    <property type="match status" value="1"/>
</dbReference>
<evidence type="ECO:0000256" key="6">
    <source>
        <dbReference type="SAM" id="MobiDB-lite"/>
    </source>
</evidence>
<evidence type="ECO:0000256" key="2">
    <source>
        <dbReference type="ARBA" id="ARBA00022691"/>
    </source>
</evidence>
<keyword evidence="9" id="KW-1185">Reference proteome</keyword>
<reference evidence="8 9" key="1">
    <citation type="submission" date="2014-04" db="EMBL/GenBank/DDBJ databases">
        <title>Genome assembly of Hyalangium minutum DSM 14724.</title>
        <authorList>
            <person name="Sharma G."/>
            <person name="Subramanian S."/>
        </authorList>
    </citation>
    <scope>NUCLEOTIDE SEQUENCE [LARGE SCALE GENOMIC DNA]</scope>
    <source>
        <strain evidence="8 9">DSM 14724</strain>
    </source>
</reference>
<keyword evidence="2" id="KW-0949">S-adenosyl-L-methionine</keyword>
<dbReference type="GO" id="GO:0046872">
    <property type="term" value="F:metal ion binding"/>
    <property type="evidence" value="ECO:0007669"/>
    <property type="project" value="UniProtKB-KW"/>
</dbReference>
<dbReference type="InterPro" id="IPR058240">
    <property type="entry name" value="rSAM_sf"/>
</dbReference>
<feature type="region of interest" description="Disordered" evidence="6">
    <location>
        <begin position="305"/>
        <end position="333"/>
    </location>
</feature>
<comment type="caution">
    <text evidence="8">The sequence shown here is derived from an EMBL/GenBank/DDBJ whole genome shotgun (WGS) entry which is preliminary data.</text>
</comment>
<dbReference type="Pfam" id="PF04055">
    <property type="entry name" value="Radical_SAM"/>
    <property type="match status" value="1"/>
</dbReference>
<evidence type="ECO:0000313" key="9">
    <source>
        <dbReference type="Proteomes" id="UP000028725"/>
    </source>
</evidence>
<sequence length="333" mass="36995">MYRVADALIALKPRTVQFSGGEPLLVKGLFPVAERIAQAGIAVILYTSGWLLDERMVPDILRVFSQVNVSVDGTTAKVHDTVRSKPGAFQRAMKALGLLNDAVREQRQRGERGLNFGIDCVVVRSNFHQLEEFCTAIAPRFPEMRFLTMGAAVPSGLANRPGFADHELLTDDQLWLLGSQGFTRYLQTLAPSSVRVTTLDGLVLQMHPDHIASGRALRSLMHVEPDGAVRGMPIYEGTVGNLLEEPPQVLWERALARHLDPFLAETLRPVRTMKEWAKAARRIDLHYGSPQDRARIFLRQNYRPRPSEPGVLGKLRPGPAPGWTPKPTHATAH</sequence>
<accession>A0A085WC51</accession>
<keyword evidence="5" id="KW-0411">Iron-sulfur</keyword>
<dbReference type="PANTHER" id="PTHR11228:SF7">
    <property type="entry name" value="PQQA PEPTIDE CYCLASE"/>
    <property type="match status" value="1"/>
</dbReference>